<evidence type="ECO:0000256" key="1">
    <source>
        <dbReference type="ARBA" id="ARBA00004651"/>
    </source>
</evidence>
<keyword evidence="3 6" id="KW-0812">Transmembrane</keyword>
<keyword evidence="5 6" id="KW-0472">Membrane</keyword>
<dbReference type="InterPro" id="IPR015414">
    <property type="entry name" value="TMEM64"/>
</dbReference>
<comment type="caution">
    <text evidence="8">The sequence shown here is derived from an EMBL/GenBank/DDBJ whole genome shotgun (WGS) entry which is preliminary data.</text>
</comment>
<dbReference type="PANTHER" id="PTHR12677:SF59">
    <property type="entry name" value="GOLGI APPARATUS MEMBRANE PROTEIN TVP38-RELATED"/>
    <property type="match status" value="1"/>
</dbReference>
<organism evidence="8 9">
    <name type="scientific">Paenibacillus antibioticophila</name>
    <dbReference type="NCBI Taxonomy" id="1274374"/>
    <lineage>
        <taxon>Bacteria</taxon>
        <taxon>Bacillati</taxon>
        <taxon>Bacillota</taxon>
        <taxon>Bacilli</taxon>
        <taxon>Bacillales</taxon>
        <taxon>Paenibacillaceae</taxon>
        <taxon>Paenibacillus</taxon>
    </lineage>
</organism>
<dbReference type="RefSeq" id="WP_044478497.1">
    <property type="nucleotide sequence ID" value="NZ_BORR01000003.1"/>
</dbReference>
<feature type="domain" description="VTT" evidence="7">
    <location>
        <begin position="40"/>
        <end position="153"/>
    </location>
</feature>
<dbReference type="InterPro" id="IPR032816">
    <property type="entry name" value="VTT_dom"/>
</dbReference>
<dbReference type="Proteomes" id="UP000681162">
    <property type="component" value="Unassembled WGS sequence"/>
</dbReference>
<dbReference type="OrthoDB" id="2381682at2"/>
<keyword evidence="9" id="KW-1185">Reference proteome</keyword>
<feature type="transmembrane region" description="Helical" evidence="6">
    <location>
        <begin position="170"/>
        <end position="188"/>
    </location>
</feature>
<reference evidence="8 9" key="1">
    <citation type="submission" date="2021-03" db="EMBL/GenBank/DDBJ databases">
        <title>Antimicrobial resistance genes in bacteria isolated from Japanese honey, and their potential for conferring macrolide and lincosamide resistance in the American foulbrood pathogen Paenibacillus larvae.</title>
        <authorList>
            <person name="Okamoto M."/>
            <person name="Kumagai M."/>
            <person name="Kanamori H."/>
            <person name="Takamatsu D."/>
        </authorList>
    </citation>
    <scope>NUCLEOTIDE SEQUENCE [LARGE SCALE GENOMIC DNA]</scope>
    <source>
        <strain evidence="8 9">J41TS12</strain>
    </source>
</reference>
<evidence type="ECO:0000313" key="8">
    <source>
        <dbReference type="EMBL" id="GIO36014.1"/>
    </source>
</evidence>
<evidence type="ECO:0000256" key="2">
    <source>
        <dbReference type="ARBA" id="ARBA00022475"/>
    </source>
</evidence>
<evidence type="ECO:0000256" key="6">
    <source>
        <dbReference type="RuleBase" id="RU366058"/>
    </source>
</evidence>
<dbReference type="Pfam" id="PF09335">
    <property type="entry name" value="VTT_dom"/>
    <property type="match status" value="1"/>
</dbReference>
<comment type="similarity">
    <text evidence="6">Belongs to the TVP38/TMEM64 family.</text>
</comment>
<evidence type="ECO:0000313" key="9">
    <source>
        <dbReference type="Proteomes" id="UP000681162"/>
    </source>
</evidence>
<dbReference type="PANTHER" id="PTHR12677">
    <property type="entry name" value="GOLGI APPARATUS MEMBRANE PROTEIN TVP38-RELATED"/>
    <property type="match status" value="1"/>
</dbReference>
<feature type="transmembrane region" description="Helical" evidence="6">
    <location>
        <begin position="144"/>
        <end position="164"/>
    </location>
</feature>
<sequence length="205" mass="23426">MNEWIESITGWLLDATQLSGFGILAITLPLALIQGTFGVFPFATIVMLHISTLGVAQGLLASWFTGSVAGMIVYWLCKTTFTEWISKKWMYKLERYEKWQRSLERYGVWAVIFLRTIPIMPNNLISFMAAISKLKTASYTWSNAAGNLSSIWLFGILSASIVFPDMDLRKLIFSYVLFLALLLSMFVIRQRLMKHREHHKSSVKS</sequence>
<protein>
    <recommendedName>
        <fullName evidence="6">TVP38/TMEM64 family membrane protein</fullName>
    </recommendedName>
</protein>
<dbReference type="EMBL" id="BORR01000003">
    <property type="protein sequence ID" value="GIO36014.1"/>
    <property type="molecule type" value="Genomic_DNA"/>
</dbReference>
<accession>A0A919XQD4</accession>
<dbReference type="AlphaFoldDB" id="A0A919XQD4"/>
<keyword evidence="2 6" id="KW-1003">Cell membrane</keyword>
<comment type="subcellular location">
    <subcellularLocation>
        <location evidence="1 6">Cell membrane</location>
        <topology evidence="1 6">Multi-pass membrane protein</topology>
    </subcellularLocation>
</comment>
<evidence type="ECO:0000259" key="7">
    <source>
        <dbReference type="Pfam" id="PF09335"/>
    </source>
</evidence>
<evidence type="ECO:0000256" key="5">
    <source>
        <dbReference type="ARBA" id="ARBA00023136"/>
    </source>
</evidence>
<comment type="caution">
    <text evidence="6">Lacks conserved residue(s) required for the propagation of feature annotation.</text>
</comment>
<proteinExistence type="inferred from homology"/>
<dbReference type="GO" id="GO:0005886">
    <property type="term" value="C:plasma membrane"/>
    <property type="evidence" value="ECO:0007669"/>
    <property type="project" value="UniProtKB-SubCell"/>
</dbReference>
<gene>
    <name evidence="8" type="ORF">J41TS12_08750</name>
</gene>
<evidence type="ECO:0000256" key="3">
    <source>
        <dbReference type="ARBA" id="ARBA00022692"/>
    </source>
</evidence>
<feature type="transmembrane region" description="Helical" evidence="6">
    <location>
        <begin position="20"/>
        <end position="46"/>
    </location>
</feature>
<evidence type="ECO:0000256" key="4">
    <source>
        <dbReference type="ARBA" id="ARBA00022989"/>
    </source>
</evidence>
<feature type="transmembrane region" description="Helical" evidence="6">
    <location>
        <begin position="58"/>
        <end position="76"/>
    </location>
</feature>
<name>A0A919XQD4_9BACL</name>
<keyword evidence="4 6" id="KW-1133">Transmembrane helix</keyword>